<proteinExistence type="predicted"/>
<feature type="region of interest" description="Disordered" evidence="1">
    <location>
        <begin position="73"/>
        <end position="97"/>
    </location>
</feature>
<dbReference type="Proteomes" id="UP000469724">
    <property type="component" value="Unassembled WGS sequence"/>
</dbReference>
<reference evidence="2 3" key="1">
    <citation type="submission" date="2020-02" db="EMBL/GenBank/DDBJ databases">
        <title>Comparative genomics of sulfur disproportionating microorganisms.</title>
        <authorList>
            <person name="Ward L.M."/>
            <person name="Bertran E."/>
            <person name="Johnston D.T."/>
        </authorList>
    </citation>
    <scope>NUCLEOTIDE SEQUENCE [LARGE SCALE GENOMIC DNA]</scope>
    <source>
        <strain evidence="2 3">DSM 3696</strain>
    </source>
</reference>
<comment type="caution">
    <text evidence="2">The sequence shown here is derived from an EMBL/GenBank/DDBJ whole genome shotgun (WGS) entry which is preliminary data.</text>
</comment>
<evidence type="ECO:0000256" key="1">
    <source>
        <dbReference type="SAM" id="MobiDB-lite"/>
    </source>
</evidence>
<dbReference type="EMBL" id="JAAGRQ010000131">
    <property type="protein sequence ID" value="NDY58708.1"/>
    <property type="molecule type" value="Genomic_DNA"/>
</dbReference>
<gene>
    <name evidence="2" type="ORF">G3N56_18385</name>
</gene>
<name>A0A7K3NR97_9BACT</name>
<protein>
    <submittedName>
        <fullName evidence="2">Uncharacterized protein</fullName>
    </submittedName>
</protein>
<evidence type="ECO:0000313" key="3">
    <source>
        <dbReference type="Proteomes" id="UP000469724"/>
    </source>
</evidence>
<organism evidence="2 3">
    <name type="scientific">Desulfolutivibrio sulfodismutans</name>
    <dbReference type="NCBI Taxonomy" id="63561"/>
    <lineage>
        <taxon>Bacteria</taxon>
        <taxon>Pseudomonadati</taxon>
        <taxon>Thermodesulfobacteriota</taxon>
        <taxon>Desulfovibrionia</taxon>
        <taxon>Desulfovibrionales</taxon>
        <taxon>Desulfovibrionaceae</taxon>
        <taxon>Desulfolutivibrio</taxon>
    </lineage>
</organism>
<accession>A0A7K3NR97</accession>
<dbReference type="AlphaFoldDB" id="A0A7K3NR97"/>
<sequence length="97" mass="11084">MERIGPGSAKTKTYESMEIRRVACKASREAMVETARLTLKAARKGGLLYIFYVFFIDNYVKITHFNVNAEREEGHAEQYGNHQEAQGGRVGSEKRER</sequence>
<keyword evidence="3" id="KW-1185">Reference proteome</keyword>
<evidence type="ECO:0000313" key="2">
    <source>
        <dbReference type="EMBL" id="NDY58708.1"/>
    </source>
</evidence>
<dbReference type="RefSeq" id="WP_163303775.1">
    <property type="nucleotide sequence ID" value="NZ_JAAGRQ010000131.1"/>
</dbReference>